<proteinExistence type="predicted"/>
<dbReference type="OrthoDB" id="271506at2759"/>
<dbReference type="Proteomes" id="UP000198287">
    <property type="component" value="Unassembled WGS sequence"/>
</dbReference>
<evidence type="ECO:0000256" key="4">
    <source>
        <dbReference type="ARBA" id="ARBA00023136"/>
    </source>
</evidence>
<evidence type="ECO:0000313" key="6">
    <source>
        <dbReference type="EMBL" id="OXA64630.1"/>
    </source>
</evidence>
<evidence type="ECO:0000256" key="2">
    <source>
        <dbReference type="ARBA" id="ARBA00022692"/>
    </source>
</evidence>
<organism evidence="6 7">
    <name type="scientific">Folsomia candida</name>
    <name type="common">Springtail</name>
    <dbReference type="NCBI Taxonomy" id="158441"/>
    <lineage>
        <taxon>Eukaryota</taxon>
        <taxon>Metazoa</taxon>
        <taxon>Ecdysozoa</taxon>
        <taxon>Arthropoda</taxon>
        <taxon>Hexapoda</taxon>
        <taxon>Collembola</taxon>
        <taxon>Entomobryomorpha</taxon>
        <taxon>Isotomoidea</taxon>
        <taxon>Isotomidae</taxon>
        <taxon>Proisotominae</taxon>
        <taxon>Folsomia</taxon>
    </lineage>
</organism>
<gene>
    <name evidence="6" type="ORF">Fcan01_03185</name>
</gene>
<dbReference type="Gene3D" id="1.20.1280.290">
    <property type="match status" value="2"/>
</dbReference>
<comment type="caution">
    <text evidence="6">The sequence shown here is derived from an EMBL/GenBank/DDBJ whole genome shotgun (WGS) entry which is preliminary data.</text>
</comment>
<dbReference type="PANTHER" id="PTHR12226">
    <property type="entry name" value="MANNOSE-P-DOLICHOL UTILIZATION DEFECT 1 LEC35 -RELATED"/>
    <property type="match status" value="1"/>
</dbReference>
<name>A0A226F5K7_FOLCA</name>
<dbReference type="AlphaFoldDB" id="A0A226F5K7"/>
<dbReference type="Pfam" id="PF04193">
    <property type="entry name" value="PQ-loop"/>
    <property type="match status" value="1"/>
</dbReference>
<accession>A0A226F5K7</accession>
<evidence type="ECO:0000256" key="5">
    <source>
        <dbReference type="SAM" id="Phobius"/>
    </source>
</evidence>
<feature type="transmembrane region" description="Helical" evidence="5">
    <location>
        <begin position="37"/>
        <end position="59"/>
    </location>
</feature>
<keyword evidence="3 5" id="KW-1133">Transmembrane helix</keyword>
<evidence type="ECO:0000256" key="3">
    <source>
        <dbReference type="ARBA" id="ARBA00022989"/>
    </source>
</evidence>
<keyword evidence="4 5" id="KW-0472">Membrane</keyword>
<dbReference type="InterPro" id="IPR016817">
    <property type="entry name" value="MannP-dilichol_defect-1"/>
</dbReference>
<evidence type="ECO:0000313" key="7">
    <source>
        <dbReference type="Proteomes" id="UP000198287"/>
    </source>
</evidence>
<protein>
    <submittedName>
        <fullName evidence="6">PQ-loop repeat-containing protein 3</fullName>
    </submittedName>
</protein>
<keyword evidence="2 5" id="KW-0812">Transmembrane</keyword>
<dbReference type="InterPro" id="IPR006603">
    <property type="entry name" value="PQ-loop_rpt"/>
</dbReference>
<reference evidence="6 7" key="1">
    <citation type="submission" date="2015-12" db="EMBL/GenBank/DDBJ databases">
        <title>The genome of Folsomia candida.</title>
        <authorList>
            <person name="Faddeeva A."/>
            <person name="Derks M.F."/>
            <person name="Anvar Y."/>
            <person name="Smit S."/>
            <person name="Van Straalen N."/>
            <person name="Roelofs D."/>
        </authorList>
    </citation>
    <scope>NUCLEOTIDE SEQUENCE [LARGE SCALE GENOMIC DNA]</scope>
    <source>
        <strain evidence="6 7">VU population</strain>
        <tissue evidence="6">Whole body</tissue>
    </source>
</reference>
<feature type="transmembrane region" description="Helical" evidence="5">
    <location>
        <begin position="71"/>
        <end position="89"/>
    </location>
</feature>
<dbReference type="STRING" id="158441.A0A226F5K7"/>
<evidence type="ECO:0000256" key="1">
    <source>
        <dbReference type="ARBA" id="ARBA00004141"/>
    </source>
</evidence>
<dbReference type="PANTHER" id="PTHR12226:SF3">
    <property type="entry name" value="SOLUTE CARRIER FAMILY 66 MEMBER 3"/>
    <property type="match status" value="1"/>
</dbReference>
<dbReference type="GO" id="GO:0016020">
    <property type="term" value="C:membrane"/>
    <property type="evidence" value="ECO:0007669"/>
    <property type="project" value="UniProtKB-SubCell"/>
</dbReference>
<dbReference type="OMA" id="YALIYYA"/>
<keyword evidence="7" id="KW-1185">Reference proteome</keyword>
<dbReference type="EMBL" id="LNIX01000001">
    <property type="protein sequence ID" value="OXA64630.1"/>
    <property type="molecule type" value="Genomic_DNA"/>
</dbReference>
<comment type="subcellular location">
    <subcellularLocation>
        <location evidence="1">Membrane</location>
        <topology evidence="1">Multi-pass membrane protein</topology>
    </subcellularLocation>
</comment>
<feature type="transmembrane region" description="Helical" evidence="5">
    <location>
        <begin position="180"/>
        <end position="200"/>
    </location>
</feature>
<feature type="transmembrane region" description="Helical" evidence="5">
    <location>
        <begin position="6"/>
        <end position="25"/>
    </location>
</feature>
<sequence>MDFKEWIIPFLDLTTIGLCIVCKLPQIVAILKSKSSIGLSVNSVMVELFGYSIVLGYNWVQGYPISSFMEYFFLVSGDIVLIFVIFYYMGTLDVMKVGGAGVYITVLVGFTQGVPHPQILPVLMKFATPCSASSKILQLKEMWRIGNSDSVSTLTWLIAAYTCVTRIVTNLMLTGDLPLLINYGVALTLNVGIILSALYLRKNPATAINPLKSQDDVGSSQSSSKLK</sequence>